<feature type="compositionally biased region" description="Basic and acidic residues" evidence="1">
    <location>
        <begin position="78"/>
        <end position="87"/>
    </location>
</feature>
<feature type="compositionally biased region" description="Low complexity" evidence="1">
    <location>
        <begin position="90"/>
        <end position="109"/>
    </location>
</feature>
<feature type="compositionally biased region" description="Basic residues" evidence="1">
    <location>
        <begin position="127"/>
        <end position="149"/>
    </location>
</feature>
<feature type="region of interest" description="Disordered" evidence="1">
    <location>
        <begin position="243"/>
        <end position="263"/>
    </location>
</feature>
<evidence type="ECO:0000313" key="2">
    <source>
        <dbReference type="EMBL" id="SSW73339.1"/>
    </source>
</evidence>
<accession>A0A446CZQ8</accession>
<feature type="compositionally biased region" description="Basic and acidic residues" evidence="1">
    <location>
        <begin position="170"/>
        <end position="186"/>
    </location>
</feature>
<feature type="region of interest" description="Disordered" evidence="1">
    <location>
        <begin position="1"/>
        <end position="223"/>
    </location>
</feature>
<evidence type="ECO:0000313" key="3">
    <source>
        <dbReference type="Proteomes" id="UP000289465"/>
    </source>
</evidence>
<dbReference type="AlphaFoldDB" id="A0A446CZQ8"/>
<sequence length="394" mass="44248">MGRSTRPVPLDRPGGYRRRKLLQGDRHGRIRQRSRPHPVLQPLDGRLRIRSGRLAARRALRRRDAPARQSISRTHGQARPERAEHGIRTGAGRPRPAAPRQLRPAAHQAAGRRGNGSDQAPLPGRGPARRARPGHRRIQARKRDRRGRARGASLLFRDLPAAAHARPDRRRRDDGRGAVPGRDHRAAPQRRRQAGRSRQLPGGLADHDDRRGPAGTVRPHHRRRRPAVVLVRLARHEPHALCRRPAGRQLAHRADQRPGRRQVRRRLAGAELREPESGEHAVVQAVQPVLQCGHRGVALPELREMVGRPRLPERPRNPVHRRQPVRRQPPGHGGPGDLRRHPHRPAQHPVAHRGVLLQGRQHHAPAAGAGLDSRPVPERGRGAGPRPDHRLRRA</sequence>
<feature type="compositionally biased region" description="Basic residues" evidence="1">
    <location>
        <begin position="48"/>
        <end position="61"/>
    </location>
</feature>
<name>A0A446CZQ8_9BURK</name>
<evidence type="ECO:0000256" key="1">
    <source>
        <dbReference type="SAM" id="MobiDB-lite"/>
    </source>
</evidence>
<proteinExistence type="predicted"/>
<protein>
    <submittedName>
        <fullName evidence="2">Uncharacterized protein</fullName>
    </submittedName>
</protein>
<feature type="compositionally biased region" description="Basic and acidic residues" evidence="1">
    <location>
        <begin position="303"/>
        <end position="316"/>
    </location>
</feature>
<reference evidence="2 3" key="1">
    <citation type="submission" date="2018-07" db="EMBL/GenBank/DDBJ databases">
        <authorList>
            <person name="Peeters C."/>
        </authorList>
    </citation>
    <scope>NUCLEOTIDE SEQUENCE [LARGE SCALE GENOMIC DNA]</scope>
    <source>
        <strain evidence="2 3">LMG 30378</strain>
    </source>
</reference>
<feature type="region of interest" description="Disordered" evidence="1">
    <location>
        <begin position="303"/>
        <end position="394"/>
    </location>
</feature>
<dbReference type="Proteomes" id="UP000289465">
    <property type="component" value="Unassembled WGS sequence"/>
</dbReference>
<organism evidence="2 3">
    <name type="scientific">Achromobacter veterisilvae</name>
    <dbReference type="NCBI Taxonomy" id="2069367"/>
    <lineage>
        <taxon>Bacteria</taxon>
        <taxon>Pseudomonadati</taxon>
        <taxon>Pseudomonadota</taxon>
        <taxon>Betaproteobacteria</taxon>
        <taxon>Burkholderiales</taxon>
        <taxon>Alcaligenaceae</taxon>
        <taxon>Achromobacter</taxon>
    </lineage>
</organism>
<dbReference type="EMBL" id="UFQC01000050">
    <property type="protein sequence ID" value="SSW73339.1"/>
    <property type="molecule type" value="Genomic_DNA"/>
</dbReference>
<gene>
    <name evidence="2" type="ORF">AVE30378_05692</name>
</gene>